<dbReference type="Proteomes" id="UP000319976">
    <property type="component" value="Chromosome"/>
</dbReference>
<organism evidence="2 3">
    <name type="scientific">Calycomorphotria hydatis</name>
    <dbReference type="NCBI Taxonomy" id="2528027"/>
    <lineage>
        <taxon>Bacteria</taxon>
        <taxon>Pseudomonadati</taxon>
        <taxon>Planctomycetota</taxon>
        <taxon>Planctomycetia</taxon>
        <taxon>Planctomycetales</taxon>
        <taxon>Planctomycetaceae</taxon>
        <taxon>Calycomorphotria</taxon>
    </lineage>
</organism>
<name>A0A517T812_9PLAN</name>
<evidence type="ECO:0000313" key="2">
    <source>
        <dbReference type="EMBL" id="QDT64516.1"/>
    </source>
</evidence>
<proteinExistence type="predicted"/>
<gene>
    <name evidence="2" type="ORF">V22_17510</name>
</gene>
<feature type="transmembrane region" description="Helical" evidence="1">
    <location>
        <begin position="31"/>
        <end position="48"/>
    </location>
</feature>
<feature type="transmembrane region" description="Helical" evidence="1">
    <location>
        <begin position="60"/>
        <end position="78"/>
    </location>
</feature>
<dbReference type="OrthoDB" id="253227at2"/>
<keyword evidence="1" id="KW-1133">Transmembrane helix</keyword>
<keyword evidence="3" id="KW-1185">Reference proteome</keyword>
<evidence type="ECO:0000313" key="3">
    <source>
        <dbReference type="Proteomes" id="UP000319976"/>
    </source>
</evidence>
<dbReference type="AlphaFoldDB" id="A0A517T812"/>
<dbReference type="RefSeq" id="WP_145261739.1">
    <property type="nucleotide sequence ID" value="NZ_CP036316.1"/>
</dbReference>
<keyword evidence="1" id="KW-0812">Transmembrane</keyword>
<evidence type="ECO:0000256" key="1">
    <source>
        <dbReference type="SAM" id="Phobius"/>
    </source>
</evidence>
<protein>
    <submittedName>
        <fullName evidence="2">Uncharacterized protein</fullName>
    </submittedName>
</protein>
<feature type="transmembrane region" description="Helical" evidence="1">
    <location>
        <begin position="128"/>
        <end position="149"/>
    </location>
</feature>
<dbReference type="KEGG" id="chya:V22_17510"/>
<sequence length="238" mass="26834">MSESAPATSDSATRSGSSSDNKIYLVSYPKVILMYPTLIAALAAAIYTMVRGENTADTELVSIVFLGVFTINFIVLAFDFPRTTSLTLLFLGAAVVMGFVLLFKMKPDLLPVIGDIIKSIKPYADSQFYLCLFTILTVIFILVFLSVQFDYWEVRPNELLHHHGFLSNLKRYPTRNIRIEKEITDVFEYLLLRSGRLIIYAENEQRAIVLDNVPWIGSKEDKITKLLGALQVQVRQAP</sequence>
<keyword evidence="1" id="KW-0472">Membrane</keyword>
<feature type="transmembrane region" description="Helical" evidence="1">
    <location>
        <begin position="84"/>
        <end position="103"/>
    </location>
</feature>
<reference evidence="2 3" key="1">
    <citation type="submission" date="2019-02" db="EMBL/GenBank/DDBJ databases">
        <title>Deep-cultivation of Planctomycetes and their phenomic and genomic characterization uncovers novel biology.</title>
        <authorList>
            <person name="Wiegand S."/>
            <person name="Jogler M."/>
            <person name="Boedeker C."/>
            <person name="Pinto D."/>
            <person name="Vollmers J."/>
            <person name="Rivas-Marin E."/>
            <person name="Kohn T."/>
            <person name="Peeters S.H."/>
            <person name="Heuer A."/>
            <person name="Rast P."/>
            <person name="Oberbeckmann S."/>
            <person name="Bunk B."/>
            <person name="Jeske O."/>
            <person name="Meyerdierks A."/>
            <person name="Storesund J.E."/>
            <person name="Kallscheuer N."/>
            <person name="Luecker S."/>
            <person name="Lage O.M."/>
            <person name="Pohl T."/>
            <person name="Merkel B.J."/>
            <person name="Hornburger P."/>
            <person name="Mueller R.-W."/>
            <person name="Bruemmer F."/>
            <person name="Labrenz M."/>
            <person name="Spormann A.M."/>
            <person name="Op den Camp H."/>
            <person name="Overmann J."/>
            <person name="Amann R."/>
            <person name="Jetten M.S.M."/>
            <person name="Mascher T."/>
            <person name="Medema M.H."/>
            <person name="Devos D.P."/>
            <person name="Kaster A.-K."/>
            <person name="Ovreas L."/>
            <person name="Rohde M."/>
            <person name="Galperin M.Y."/>
            <person name="Jogler C."/>
        </authorList>
    </citation>
    <scope>NUCLEOTIDE SEQUENCE [LARGE SCALE GENOMIC DNA]</scope>
    <source>
        <strain evidence="2 3">V22</strain>
    </source>
</reference>
<accession>A0A517T812</accession>
<dbReference type="EMBL" id="CP036316">
    <property type="protein sequence ID" value="QDT64516.1"/>
    <property type="molecule type" value="Genomic_DNA"/>
</dbReference>